<evidence type="ECO:0000313" key="7">
    <source>
        <dbReference type="Proteomes" id="UP000077667"/>
    </source>
</evidence>
<keyword evidence="1" id="KW-0805">Transcription regulation</keyword>
<dbReference type="InterPro" id="IPR001647">
    <property type="entry name" value="HTH_TetR"/>
</dbReference>
<dbReference type="PRINTS" id="PR00455">
    <property type="entry name" value="HTHTETR"/>
</dbReference>
<dbReference type="OrthoDB" id="594604at2"/>
<feature type="DNA-binding region" description="H-T-H motif" evidence="4">
    <location>
        <begin position="35"/>
        <end position="54"/>
    </location>
</feature>
<dbReference type="GO" id="GO:0003677">
    <property type="term" value="F:DNA binding"/>
    <property type="evidence" value="ECO:0007669"/>
    <property type="project" value="UniProtKB-UniRule"/>
</dbReference>
<dbReference type="InterPro" id="IPR036271">
    <property type="entry name" value="Tet_transcr_reg_TetR-rel_C_sf"/>
</dbReference>
<dbReference type="KEGG" id="nia:A8C56_07610"/>
<dbReference type="RefSeq" id="WP_067754076.1">
    <property type="nucleotide sequence ID" value="NZ_CP015772.1"/>
</dbReference>
<keyword evidence="3" id="KW-0804">Transcription</keyword>
<dbReference type="SUPFAM" id="SSF46689">
    <property type="entry name" value="Homeodomain-like"/>
    <property type="match status" value="1"/>
</dbReference>
<keyword evidence="7" id="KW-1185">Reference proteome</keyword>
<keyword evidence="2 4" id="KW-0238">DNA-binding</keyword>
<dbReference type="AlphaFoldDB" id="A0A1A9I2F0"/>
<proteinExistence type="predicted"/>
<name>A0A1A9I2F0_9BACT</name>
<dbReference type="PANTHER" id="PTHR43479">
    <property type="entry name" value="ACREF/ENVCD OPERON REPRESSOR-RELATED"/>
    <property type="match status" value="1"/>
</dbReference>
<organism evidence="6 7">
    <name type="scientific">Niabella ginsenosidivorans</name>
    <dbReference type="NCBI Taxonomy" id="1176587"/>
    <lineage>
        <taxon>Bacteria</taxon>
        <taxon>Pseudomonadati</taxon>
        <taxon>Bacteroidota</taxon>
        <taxon>Chitinophagia</taxon>
        <taxon>Chitinophagales</taxon>
        <taxon>Chitinophagaceae</taxon>
        <taxon>Niabella</taxon>
    </lineage>
</organism>
<dbReference type="Pfam" id="PF13305">
    <property type="entry name" value="TetR_C_33"/>
    <property type="match status" value="1"/>
</dbReference>
<evidence type="ECO:0000256" key="3">
    <source>
        <dbReference type="ARBA" id="ARBA00023163"/>
    </source>
</evidence>
<dbReference type="EMBL" id="CP015772">
    <property type="protein sequence ID" value="ANH80862.1"/>
    <property type="molecule type" value="Genomic_DNA"/>
</dbReference>
<dbReference type="PANTHER" id="PTHR43479:SF11">
    <property type="entry name" value="ACREF_ENVCD OPERON REPRESSOR-RELATED"/>
    <property type="match status" value="1"/>
</dbReference>
<evidence type="ECO:0000256" key="4">
    <source>
        <dbReference type="PROSITE-ProRule" id="PRU00335"/>
    </source>
</evidence>
<protein>
    <submittedName>
        <fullName evidence="6">TetR family transcriptional regulator</fullName>
    </submittedName>
</protein>
<dbReference type="SUPFAM" id="SSF48498">
    <property type="entry name" value="Tetracyclin repressor-like, C-terminal domain"/>
    <property type="match status" value="1"/>
</dbReference>
<evidence type="ECO:0000256" key="2">
    <source>
        <dbReference type="ARBA" id="ARBA00023125"/>
    </source>
</evidence>
<reference evidence="6 7" key="1">
    <citation type="submission" date="2016-05" db="EMBL/GenBank/DDBJ databases">
        <title>Niabella ginsenosidivorans BS26 whole genome sequencing.</title>
        <authorList>
            <person name="Im W.T."/>
            <person name="Siddiqi M.Z."/>
        </authorList>
    </citation>
    <scope>NUCLEOTIDE SEQUENCE [LARGE SCALE GENOMIC DNA]</scope>
    <source>
        <strain evidence="6 7">BS26</strain>
    </source>
</reference>
<accession>A0A1A9I2F0</accession>
<gene>
    <name evidence="6" type="ORF">A8C56_07610</name>
</gene>
<dbReference type="Proteomes" id="UP000077667">
    <property type="component" value="Chromosome"/>
</dbReference>
<feature type="domain" description="HTH tetR-type" evidence="5">
    <location>
        <begin position="12"/>
        <end position="72"/>
    </location>
</feature>
<dbReference type="InterPro" id="IPR025996">
    <property type="entry name" value="MT1864/Rv1816-like_C"/>
</dbReference>
<dbReference type="Pfam" id="PF00440">
    <property type="entry name" value="TetR_N"/>
    <property type="match status" value="1"/>
</dbReference>
<dbReference type="InterPro" id="IPR009057">
    <property type="entry name" value="Homeodomain-like_sf"/>
</dbReference>
<dbReference type="InterPro" id="IPR050624">
    <property type="entry name" value="HTH-type_Tx_Regulator"/>
</dbReference>
<evidence type="ECO:0000313" key="6">
    <source>
        <dbReference type="EMBL" id="ANH80862.1"/>
    </source>
</evidence>
<evidence type="ECO:0000259" key="5">
    <source>
        <dbReference type="PROSITE" id="PS50977"/>
    </source>
</evidence>
<dbReference type="Gene3D" id="1.10.357.10">
    <property type="entry name" value="Tetracycline Repressor, domain 2"/>
    <property type="match status" value="1"/>
</dbReference>
<evidence type="ECO:0000256" key="1">
    <source>
        <dbReference type="ARBA" id="ARBA00023015"/>
    </source>
</evidence>
<dbReference type="PROSITE" id="PS50977">
    <property type="entry name" value="HTH_TETR_2"/>
    <property type="match status" value="1"/>
</dbReference>
<sequence>MSVAERKLREKEMIRKKIIEAALQLVKHEGWESLSIRKIADAIEYSAPVIYDHFANKEAILFEISQDGFKLLLSNIHKAISKKESPQEELKALVECYWKFALKNKSYFKLMFGVGMPCCGEGKMKTEFGALQDIIYEIIKKIIIEKKTNVESACYKTHAFWSAIHGFTSIMIARSADVPQTMNVSVLDQMVVNIIQNL</sequence>